<keyword evidence="8" id="KW-1185">Reference proteome</keyword>
<dbReference type="PANTHER" id="PTHR12815:SF42">
    <property type="entry name" value="BACTERIAL SURFACE ANTIGEN (D15) DOMAIN-CONTAINING PROTEIN"/>
    <property type="match status" value="1"/>
</dbReference>
<dbReference type="InterPro" id="IPR000184">
    <property type="entry name" value="Bac_surfAg_D15"/>
</dbReference>
<feature type="chain" id="PRO_5036883607" evidence="5">
    <location>
        <begin position="40"/>
        <end position="662"/>
    </location>
</feature>
<evidence type="ECO:0000256" key="3">
    <source>
        <dbReference type="ARBA" id="ARBA00023136"/>
    </source>
</evidence>
<dbReference type="RefSeq" id="WP_051432250.1">
    <property type="nucleotide sequence ID" value="NZ_NRRE01000028.1"/>
</dbReference>
<protein>
    <submittedName>
        <fullName evidence="7">Outer membrane protein assembly factor</fullName>
    </submittedName>
</protein>
<keyword evidence="5" id="KW-0732">Signal</keyword>
<dbReference type="Proteomes" id="UP000778970">
    <property type="component" value="Unassembled WGS sequence"/>
</dbReference>
<feature type="region of interest" description="Disordered" evidence="4">
    <location>
        <begin position="38"/>
        <end position="65"/>
    </location>
</feature>
<dbReference type="EMBL" id="NRRE01000028">
    <property type="protein sequence ID" value="MBK1698626.1"/>
    <property type="molecule type" value="Genomic_DNA"/>
</dbReference>
<name>A0A934QKN9_9PROT</name>
<evidence type="ECO:0000259" key="6">
    <source>
        <dbReference type="Pfam" id="PF01103"/>
    </source>
</evidence>
<evidence type="ECO:0000256" key="5">
    <source>
        <dbReference type="SAM" id="SignalP"/>
    </source>
</evidence>
<dbReference type="InterPro" id="IPR039910">
    <property type="entry name" value="D15-like"/>
</dbReference>
<dbReference type="Gene3D" id="3.10.20.310">
    <property type="entry name" value="membrane protein fhac"/>
    <property type="match status" value="1"/>
</dbReference>
<reference evidence="7" key="1">
    <citation type="submission" date="2017-08" db="EMBL/GenBank/DDBJ databases">
        <authorList>
            <person name="Imhoff J.F."/>
            <person name="Rahn T."/>
            <person name="Kuenzel S."/>
            <person name="Neulinger S.C."/>
        </authorList>
    </citation>
    <scope>NUCLEOTIDE SEQUENCE</scope>
    <source>
        <strain evidence="7">DSM 9154</strain>
    </source>
</reference>
<feature type="signal peptide" evidence="5">
    <location>
        <begin position="1"/>
        <end position="39"/>
    </location>
</feature>
<gene>
    <name evidence="7" type="ORF">CKO21_15365</name>
</gene>
<keyword evidence="3" id="KW-0472">Membrane</keyword>
<evidence type="ECO:0000256" key="4">
    <source>
        <dbReference type="SAM" id="MobiDB-lite"/>
    </source>
</evidence>
<evidence type="ECO:0000313" key="8">
    <source>
        <dbReference type="Proteomes" id="UP000778970"/>
    </source>
</evidence>
<dbReference type="GO" id="GO:0019867">
    <property type="term" value="C:outer membrane"/>
    <property type="evidence" value="ECO:0007669"/>
    <property type="project" value="InterPro"/>
</dbReference>
<feature type="region of interest" description="Disordered" evidence="4">
    <location>
        <begin position="92"/>
        <end position="112"/>
    </location>
</feature>
<proteinExistence type="predicted"/>
<comment type="subcellular location">
    <subcellularLocation>
        <location evidence="1">Membrane</location>
    </subcellularLocation>
</comment>
<evidence type="ECO:0000256" key="1">
    <source>
        <dbReference type="ARBA" id="ARBA00004370"/>
    </source>
</evidence>
<feature type="region of interest" description="Disordered" evidence="4">
    <location>
        <begin position="142"/>
        <end position="169"/>
    </location>
</feature>
<evidence type="ECO:0000313" key="7">
    <source>
        <dbReference type="EMBL" id="MBK1698626.1"/>
    </source>
</evidence>
<feature type="domain" description="Bacterial surface antigen (D15)" evidence="6">
    <location>
        <begin position="368"/>
        <end position="662"/>
    </location>
</feature>
<feature type="compositionally biased region" description="Low complexity" evidence="4">
    <location>
        <begin position="149"/>
        <end position="168"/>
    </location>
</feature>
<dbReference type="Gene3D" id="2.40.160.50">
    <property type="entry name" value="membrane protein fhac: a member of the omp85/tpsb transporter family"/>
    <property type="match status" value="1"/>
</dbReference>
<reference evidence="7" key="2">
    <citation type="journal article" date="2020" name="Microorganisms">
        <title>Osmotic Adaptation and Compatible Solute Biosynthesis of Phototrophic Bacteria as Revealed from Genome Analyses.</title>
        <authorList>
            <person name="Imhoff J.F."/>
            <person name="Rahn T."/>
            <person name="Kunzel S."/>
            <person name="Keller A."/>
            <person name="Neulinger S.C."/>
        </authorList>
    </citation>
    <scope>NUCLEOTIDE SEQUENCE</scope>
    <source>
        <strain evidence="7">DSM 9154</strain>
    </source>
</reference>
<dbReference type="AlphaFoldDB" id="A0A934QKN9"/>
<sequence length="662" mass="72918">MKITHPSPATRRPRFFRQGVLSALAFLLLLLPSSPASYAQGGDGQAPWPPSENGAPDESSPEAETSVNYEVTIDGFAPGEADLETLLRDSSRLIGLQDEPPTTEAGVRRRARDDVERFQQALRSEGFYDAKVSFEIVAPEANAANTSQAPPDDATGDTAAPGTRAGGPLQVRFTVDPGTVYLLARVNISYAPAIPESRAGIPRTAEQIGLDLGMRARAPEIQAAERRLLTQLENHGYPDANVRDRQAVIDRSATTMRVDWQVDPGPYTEFGEVQLSGLKTVEPKYVRSYRTWQTGETFDQRKIEEMRGELLETGLFDSIQIDRGDAAPDGQTPIQMTLEERAHRSIGFGARYSTSIGPSGTAFWEHRNYLGQDEDLRLELDAGLVEQSFTTTGRKPRWNRDDQDLLANFELRHKDSDSFEEYAAETGLAVEREFNDLWTGQLGGSIEALQTTDNEGTREFILYGVPSSLIRDSRDNPLNPTEGSRLSLDFTPYLSTVEAFQPFAKTSLGGSTYYSFDEEDRFVLAGRARVGTLVGAETEQVPASKRFYAGGGGSVRGFPYEEVGPLDEDDDPLGGRSLVELGLELRIKITDSIGIVPFLDAGQVYDTVYPDFSVDEPLRYGAGLGLRYYTAIGPVRFDVAVPLNKRDNDNDFEIYISLGQAF</sequence>
<keyword evidence="2" id="KW-1134">Transmembrane beta strand</keyword>
<dbReference type="Pfam" id="PF01103">
    <property type="entry name" value="Omp85"/>
    <property type="match status" value="1"/>
</dbReference>
<comment type="caution">
    <text evidence="7">The sequence shown here is derived from an EMBL/GenBank/DDBJ whole genome shotgun (WGS) entry which is preliminary data.</text>
</comment>
<dbReference type="PANTHER" id="PTHR12815">
    <property type="entry name" value="SORTING AND ASSEMBLY MACHINERY SAMM50 PROTEIN FAMILY MEMBER"/>
    <property type="match status" value="1"/>
</dbReference>
<evidence type="ECO:0000256" key="2">
    <source>
        <dbReference type="ARBA" id="ARBA00022452"/>
    </source>
</evidence>
<keyword evidence="2" id="KW-0812">Transmembrane</keyword>
<accession>A0A934QKN9</accession>
<organism evidence="7 8">
    <name type="scientific">Rhodovibrio salinarum</name>
    <dbReference type="NCBI Taxonomy" id="1087"/>
    <lineage>
        <taxon>Bacteria</taxon>
        <taxon>Pseudomonadati</taxon>
        <taxon>Pseudomonadota</taxon>
        <taxon>Alphaproteobacteria</taxon>
        <taxon>Rhodospirillales</taxon>
        <taxon>Rhodovibrionaceae</taxon>
        <taxon>Rhodovibrio</taxon>
    </lineage>
</organism>